<evidence type="ECO:0000259" key="1">
    <source>
        <dbReference type="Pfam" id="PF00656"/>
    </source>
</evidence>
<organism evidence="3 4">
    <name type="scientific">Chryseobacterium lactis</name>
    <dbReference type="NCBI Taxonomy" id="1241981"/>
    <lineage>
        <taxon>Bacteria</taxon>
        <taxon>Pseudomonadati</taxon>
        <taxon>Bacteroidota</taxon>
        <taxon>Flavobacteriia</taxon>
        <taxon>Flavobacteriales</taxon>
        <taxon>Weeksellaceae</taxon>
        <taxon>Chryseobacterium group</taxon>
        <taxon>Chryseobacterium</taxon>
    </lineage>
</organism>
<dbReference type="Pfam" id="PF00656">
    <property type="entry name" value="Peptidase_C14"/>
    <property type="match status" value="1"/>
</dbReference>
<dbReference type="KEGG" id="clac:EG342_18460"/>
<evidence type="ECO:0000313" key="5">
    <source>
        <dbReference type="Proteomes" id="UP000279972"/>
    </source>
</evidence>
<dbReference type="SUPFAM" id="SSF52129">
    <property type="entry name" value="Caspase-like"/>
    <property type="match status" value="1"/>
</dbReference>
<evidence type="ECO:0000313" key="4">
    <source>
        <dbReference type="Proteomes" id="UP000236262"/>
    </source>
</evidence>
<dbReference type="EMBL" id="PPEH01000005">
    <property type="protein sequence ID" value="PNW12961.1"/>
    <property type="molecule type" value="Genomic_DNA"/>
</dbReference>
<dbReference type="Proteomes" id="UP000236262">
    <property type="component" value="Unassembled WGS sequence"/>
</dbReference>
<dbReference type="RefSeq" id="WP_103292364.1">
    <property type="nucleotide sequence ID" value="NZ_CP033924.1"/>
</dbReference>
<reference evidence="3 4" key="1">
    <citation type="submission" date="2018-01" db="EMBL/GenBank/DDBJ databases">
        <title>Draft genome sequences of Chryseobacterium lactis NCTC11390, Chryseobacterium oncorhynchi 701B-08, and Chryseobacterium viscerum 687B-08.</title>
        <authorList>
            <person name="Jeong J.-J."/>
            <person name="Lee Y.J."/>
            <person name="Park B."/>
            <person name="Choi I.-G."/>
            <person name="Kim K.D."/>
        </authorList>
    </citation>
    <scope>NUCLEOTIDE SEQUENCE [LARGE SCALE GENOMIC DNA]</scope>
    <source>
        <strain evidence="3 4">NCTC11390</strain>
    </source>
</reference>
<dbReference type="InterPro" id="IPR029030">
    <property type="entry name" value="Caspase-like_dom_sf"/>
</dbReference>
<name>A0A3G6RGG6_CHRLC</name>
<proteinExistence type="predicted"/>
<evidence type="ECO:0000313" key="2">
    <source>
        <dbReference type="EMBL" id="AZA83746.1"/>
    </source>
</evidence>
<dbReference type="Gene3D" id="3.40.50.1460">
    <property type="match status" value="1"/>
</dbReference>
<dbReference type="EMBL" id="CP033924">
    <property type="protein sequence ID" value="AZA83746.1"/>
    <property type="molecule type" value="Genomic_DNA"/>
</dbReference>
<keyword evidence="5" id="KW-1185">Reference proteome</keyword>
<sequence length="494" mass="56157">MKNYIGLVISVENYHDSKNLRKVKFASNDAIAFIENLGNLGSDKSKLQYLPDNIATKTTIEERIKDISKNATSSDIIIFYYAGHGFYYNGKNLISCVDTSLSSLETTTIEINSIIAALDKSKSNKVIAFLDCCHSGIEFSEIERSPVSGFSTDELKYEYNNAEHLTVFASCKSDEKSQADTERQHGVWSYYLLEALSGNAKGIYDGAILFSDKLQKYLGENTFQRVKMITADKKNQTPVKFGKETTDKFIVADLSKIFEEREIKKSTEGIRFETATILTSEDGWVRNLPGFKSSHKLPKEISSHHDNWIKSISKELIEEELNQISNELRQKLKYKRKDIYEPIIDGGSGQLSTVDFDYIVTINQSKKKADTYVLTKSIENFKNGAILNNPEFNQIFKDSFDELELWLNKKLDIESIIDKIEEIDNEDTISVDYERTNTNSCRIKVNGFSGEIILTGQTFKILMHHKNSPQNLVLSCQNAYQKLGHQGVQKMLNE</sequence>
<evidence type="ECO:0000313" key="3">
    <source>
        <dbReference type="EMBL" id="PNW12961.1"/>
    </source>
</evidence>
<dbReference type="GO" id="GO:0004197">
    <property type="term" value="F:cysteine-type endopeptidase activity"/>
    <property type="evidence" value="ECO:0007669"/>
    <property type="project" value="InterPro"/>
</dbReference>
<dbReference type="InterPro" id="IPR011600">
    <property type="entry name" value="Pept_C14_caspase"/>
</dbReference>
<accession>A0A3G6RGG6</accession>
<dbReference type="AlphaFoldDB" id="A0A3G6RGG6"/>
<gene>
    <name evidence="3" type="ORF">C1637_14105</name>
    <name evidence="2" type="ORF">EG342_18460</name>
</gene>
<dbReference type="Proteomes" id="UP000279972">
    <property type="component" value="Chromosome"/>
</dbReference>
<dbReference type="OrthoDB" id="596779at2"/>
<feature type="domain" description="Peptidase C14 caspase" evidence="1">
    <location>
        <begin position="7"/>
        <end position="249"/>
    </location>
</feature>
<dbReference type="GO" id="GO:0006508">
    <property type="term" value="P:proteolysis"/>
    <property type="evidence" value="ECO:0007669"/>
    <property type="project" value="InterPro"/>
</dbReference>
<protein>
    <recommendedName>
        <fullName evidence="1">Peptidase C14 caspase domain-containing protein</fullName>
    </recommendedName>
</protein>
<reference evidence="2 5" key="2">
    <citation type="submission" date="2018-11" db="EMBL/GenBank/DDBJ databases">
        <title>Proposal to divide the Flavobacteriaceae and reorganize its genera based on Amino Acid Identity values calculated from whole genome sequences.</title>
        <authorList>
            <person name="Nicholson A.C."/>
            <person name="Gulvik C.A."/>
            <person name="Whitney A.M."/>
            <person name="Humrighouse B.W."/>
            <person name="Bell M."/>
            <person name="Holmes B."/>
            <person name="Steigerwalt A.G."/>
            <person name="Villarma A."/>
            <person name="Sheth M."/>
            <person name="Batra D."/>
            <person name="Pryor J."/>
            <person name="Bernardet J.-F."/>
            <person name="Hugo C."/>
            <person name="Kampfer P."/>
            <person name="Newman J."/>
            <person name="McQuiston J.R."/>
        </authorList>
    </citation>
    <scope>NUCLEOTIDE SEQUENCE [LARGE SCALE GENOMIC DNA]</scope>
    <source>
        <strain evidence="2 5">KC_1864</strain>
    </source>
</reference>